<evidence type="ECO:0000256" key="6">
    <source>
        <dbReference type="ARBA" id="ARBA00023196"/>
    </source>
</evidence>
<keyword evidence="7 8" id="KW-0066">ATP synthesis</keyword>
<dbReference type="Proteomes" id="UP000278886">
    <property type="component" value="Chromosome"/>
</dbReference>
<dbReference type="InterPro" id="IPR001469">
    <property type="entry name" value="ATP_synth_F1_dsu/esu"/>
</dbReference>
<comment type="subunit">
    <text evidence="8">F-type ATPases have 2 components, CF(1) - the catalytic core - and CF(0) - the membrane proton channel. CF(1) has five subunits: alpha(3), beta(3), gamma(1), delta(1), epsilon(1). CF(0) has three main subunits: a, b and c.</text>
</comment>
<keyword evidence="4 8" id="KW-0406">Ion transport</keyword>
<organism evidence="10 11">
    <name type="scientific">Protaetiibacter intestinalis</name>
    <dbReference type="NCBI Taxonomy" id="2419774"/>
    <lineage>
        <taxon>Bacteria</taxon>
        <taxon>Bacillati</taxon>
        <taxon>Actinomycetota</taxon>
        <taxon>Actinomycetes</taxon>
        <taxon>Micrococcales</taxon>
        <taxon>Microbacteriaceae</taxon>
        <taxon>Protaetiibacter</taxon>
    </lineage>
</organism>
<evidence type="ECO:0000256" key="7">
    <source>
        <dbReference type="ARBA" id="ARBA00023310"/>
    </source>
</evidence>
<dbReference type="InterPro" id="IPR036771">
    <property type="entry name" value="ATPsynth_dsu/esu_N"/>
</dbReference>
<dbReference type="SUPFAM" id="SSF51344">
    <property type="entry name" value="Epsilon subunit of F1F0-ATP synthase N-terminal domain"/>
    <property type="match status" value="1"/>
</dbReference>
<dbReference type="RefSeq" id="WP_120763164.1">
    <property type="nucleotide sequence ID" value="NZ_CP032630.1"/>
</dbReference>
<evidence type="ECO:0000256" key="1">
    <source>
        <dbReference type="ARBA" id="ARBA00004202"/>
    </source>
</evidence>
<dbReference type="GO" id="GO:0045259">
    <property type="term" value="C:proton-transporting ATP synthase complex"/>
    <property type="evidence" value="ECO:0007669"/>
    <property type="project" value="UniProtKB-KW"/>
</dbReference>
<evidence type="ECO:0000256" key="2">
    <source>
        <dbReference type="ARBA" id="ARBA00005712"/>
    </source>
</evidence>
<proteinExistence type="inferred from homology"/>
<evidence type="ECO:0000313" key="10">
    <source>
        <dbReference type="EMBL" id="AYF98795.1"/>
    </source>
</evidence>
<evidence type="ECO:0000256" key="8">
    <source>
        <dbReference type="RuleBase" id="RU003656"/>
    </source>
</evidence>
<evidence type="ECO:0000256" key="3">
    <source>
        <dbReference type="ARBA" id="ARBA00022448"/>
    </source>
</evidence>
<name>A0A387BCH2_9MICO</name>
<dbReference type="CDD" id="cd12152">
    <property type="entry name" value="F1-ATPase_delta"/>
    <property type="match status" value="1"/>
</dbReference>
<dbReference type="PANTHER" id="PTHR13822:SF10">
    <property type="entry name" value="ATP SYNTHASE EPSILON CHAIN, CHLOROPLASTIC"/>
    <property type="match status" value="1"/>
</dbReference>
<dbReference type="KEGG" id="lyd:D7I47_11400"/>
<dbReference type="InterPro" id="IPR020546">
    <property type="entry name" value="ATP_synth_F1_dsu/esu_N"/>
</dbReference>
<evidence type="ECO:0000259" key="9">
    <source>
        <dbReference type="Pfam" id="PF02823"/>
    </source>
</evidence>
<sequence>MALNVSVVSAERELWSGEAKQVVARTTVGEIGILTGHEPVLGILAPGESRITTTDGTVVKARVEDGFLSVQGDTVTIVAGTAELV</sequence>
<accession>A0A387BCH2</accession>
<dbReference type="GO" id="GO:0005886">
    <property type="term" value="C:plasma membrane"/>
    <property type="evidence" value="ECO:0007669"/>
    <property type="project" value="UniProtKB-SubCell"/>
</dbReference>
<reference evidence="11" key="1">
    <citation type="submission" date="2018-09" db="EMBL/GenBank/DDBJ databases">
        <title>Genome sequencing of strain 2DFWR-13.</title>
        <authorList>
            <person name="Heo J."/>
            <person name="Kim S.-J."/>
            <person name="Kwon S.-W."/>
        </authorList>
    </citation>
    <scope>NUCLEOTIDE SEQUENCE [LARGE SCALE GENOMIC DNA]</scope>
    <source>
        <strain evidence="11">2DFWR-13</strain>
    </source>
</reference>
<gene>
    <name evidence="10" type="ORF">D7I47_11400</name>
</gene>
<keyword evidence="5" id="KW-0472">Membrane</keyword>
<dbReference type="PANTHER" id="PTHR13822">
    <property type="entry name" value="ATP SYNTHASE DELTA/EPSILON CHAIN"/>
    <property type="match status" value="1"/>
</dbReference>
<dbReference type="EMBL" id="CP032630">
    <property type="protein sequence ID" value="AYF98795.1"/>
    <property type="molecule type" value="Genomic_DNA"/>
</dbReference>
<comment type="similarity">
    <text evidence="2 8">Belongs to the ATPase epsilon chain family.</text>
</comment>
<dbReference type="Pfam" id="PF02823">
    <property type="entry name" value="ATP-synt_DE_N"/>
    <property type="match status" value="1"/>
</dbReference>
<dbReference type="Gene3D" id="2.60.15.10">
    <property type="entry name" value="F0F1 ATP synthase delta/epsilon subunit, N-terminal"/>
    <property type="match status" value="1"/>
</dbReference>
<keyword evidence="3 8" id="KW-0813">Transport</keyword>
<keyword evidence="6 8" id="KW-0139">CF(1)</keyword>
<dbReference type="NCBIfam" id="TIGR01216">
    <property type="entry name" value="ATP_synt_epsi"/>
    <property type="match status" value="1"/>
</dbReference>
<comment type="subcellular location">
    <subcellularLocation>
        <location evidence="1">Cell membrane</location>
        <topology evidence="1">Peripheral membrane protein</topology>
    </subcellularLocation>
</comment>
<dbReference type="OrthoDB" id="9791445at2"/>
<evidence type="ECO:0000313" key="11">
    <source>
        <dbReference type="Proteomes" id="UP000278886"/>
    </source>
</evidence>
<dbReference type="GO" id="GO:0046933">
    <property type="term" value="F:proton-transporting ATP synthase activity, rotational mechanism"/>
    <property type="evidence" value="ECO:0007669"/>
    <property type="project" value="InterPro"/>
</dbReference>
<evidence type="ECO:0000256" key="5">
    <source>
        <dbReference type="ARBA" id="ARBA00023136"/>
    </source>
</evidence>
<feature type="domain" description="ATP synthase F1 complex delta/epsilon subunit N-terminal" evidence="9">
    <location>
        <begin position="3"/>
        <end position="82"/>
    </location>
</feature>
<keyword evidence="11" id="KW-1185">Reference proteome</keyword>
<dbReference type="AlphaFoldDB" id="A0A387BCH2"/>
<protein>
    <submittedName>
        <fullName evidence="10">F0F1 ATP synthase subunit epsilon</fullName>
    </submittedName>
</protein>
<evidence type="ECO:0000256" key="4">
    <source>
        <dbReference type="ARBA" id="ARBA00023065"/>
    </source>
</evidence>
<dbReference type="NCBIfam" id="NF009977">
    <property type="entry name" value="PRK13442.1"/>
    <property type="match status" value="1"/>
</dbReference>